<comment type="caution">
    <text evidence="2">The sequence shown here is derived from an EMBL/GenBank/DDBJ whole genome shotgun (WGS) entry which is preliminary data.</text>
</comment>
<name>A0ABX2EDW3_9BURK</name>
<accession>A0ABX2EDW3</accession>
<evidence type="ECO:0000313" key="3">
    <source>
        <dbReference type="Proteomes" id="UP000737171"/>
    </source>
</evidence>
<gene>
    <name evidence="2" type="ORF">HLB44_07405</name>
</gene>
<feature type="region of interest" description="Disordered" evidence="1">
    <location>
        <begin position="195"/>
        <end position="217"/>
    </location>
</feature>
<organism evidence="2 3">
    <name type="scientific">Pseudaquabacterium terrae</name>
    <dbReference type="NCBI Taxonomy" id="2732868"/>
    <lineage>
        <taxon>Bacteria</taxon>
        <taxon>Pseudomonadati</taxon>
        <taxon>Pseudomonadota</taxon>
        <taxon>Betaproteobacteria</taxon>
        <taxon>Burkholderiales</taxon>
        <taxon>Sphaerotilaceae</taxon>
        <taxon>Pseudaquabacterium</taxon>
    </lineage>
</organism>
<dbReference type="Proteomes" id="UP000737171">
    <property type="component" value="Unassembled WGS sequence"/>
</dbReference>
<evidence type="ECO:0000313" key="2">
    <source>
        <dbReference type="EMBL" id="NRF66805.1"/>
    </source>
</evidence>
<evidence type="ECO:0008006" key="4">
    <source>
        <dbReference type="Google" id="ProtNLM"/>
    </source>
</evidence>
<protein>
    <recommendedName>
        <fullName evidence="4">Transposase</fullName>
    </recommendedName>
</protein>
<keyword evidence="3" id="KW-1185">Reference proteome</keyword>
<dbReference type="RefSeq" id="WP_173121908.1">
    <property type="nucleotide sequence ID" value="NZ_JABRWJ010000002.1"/>
</dbReference>
<dbReference type="EMBL" id="JABRWJ010000002">
    <property type="protein sequence ID" value="NRF66805.1"/>
    <property type="molecule type" value="Genomic_DNA"/>
</dbReference>
<proteinExistence type="predicted"/>
<evidence type="ECO:0000256" key="1">
    <source>
        <dbReference type="SAM" id="MobiDB-lite"/>
    </source>
</evidence>
<sequence length="217" mass="24501">MKPQVALNIALHPGQTERLIHLQQMFAQACNHLAPIVQQTRCWNRVALHHMAYRGLREQFPMLGSQMACNAIYSVSRTCRALYQNPSSPYALHKLGNGPLPQVLFLPQSPVYFDRHTLSLKNGRASMYTLDGRIKFNLDLTEAQEARFRSSRLREIVMSTQAAGLVLTFTFDDPQADDAEFDLRNADLPEYVLVTDNTPPPPVMPPLSLTPNKESLQ</sequence>
<dbReference type="PROSITE" id="PS51257">
    <property type="entry name" value="PROKAR_LIPOPROTEIN"/>
    <property type="match status" value="1"/>
</dbReference>
<reference evidence="2 3" key="1">
    <citation type="submission" date="2020-05" db="EMBL/GenBank/DDBJ databases">
        <title>Aquincola sp. isolate from soil.</title>
        <authorList>
            <person name="Han J."/>
            <person name="Kim D.-U."/>
        </authorList>
    </citation>
    <scope>NUCLEOTIDE SEQUENCE [LARGE SCALE GENOMIC DNA]</scope>
    <source>
        <strain evidence="2 3">S2</strain>
    </source>
</reference>